<sequence length="365" mass="41200">MSLTSDRLLASGVLFLCTLLVGTVPVYLFQYWNRRRTTRTVVITTNESNKTVLSANFYVQLVTQIGGGILFFTVLAHMIPEIRENFDKYMASNESFIRVEDKSEFVKAIQPLNLPFLELSICLGFFAVYLAEVLMHSLLDSHDSSNNLKEEFYDFDKKSQISSVSTSLESEPSVVQNTKEDEPVLIAIRCHKSKCDISTHLHNVIKLEPVYIRLIHGLVIISAFSIHSLFDGISIGVKTSTPEIWTMFIAICSHKLMIALILSVELYEKCLNFVLVVFLMVLFAIMSPIGIIAVVLAENSYDLNGEDNPFTIFLSAMASGTILYIVFFEILQKDRATKLRPIVQFIAIFIGFALMFLVTITMKED</sequence>
<dbReference type="InterPro" id="IPR003689">
    <property type="entry name" value="ZIP"/>
</dbReference>
<keyword evidence="4 5" id="KW-0472">Membrane</keyword>
<organism evidence="6">
    <name type="scientific">Oppiella nova</name>
    <dbReference type="NCBI Taxonomy" id="334625"/>
    <lineage>
        <taxon>Eukaryota</taxon>
        <taxon>Metazoa</taxon>
        <taxon>Ecdysozoa</taxon>
        <taxon>Arthropoda</taxon>
        <taxon>Chelicerata</taxon>
        <taxon>Arachnida</taxon>
        <taxon>Acari</taxon>
        <taxon>Acariformes</taxon>
        <taxon>Sarcoptiformes</taxon>
        <taxon>Oribatida</taxon>
        <taxon>Brachypylina</taxon>
        <taxon>Oppioidea</taxon>
        <taxon>Oppiidae</taxon>
        <taxon>Oppiella</taxon>
    </lineage>
</organism>
<feature type="transmembrane region" description="Helical" evidence="5">
    <location>
        <begin position="271"/>
        <end position="297"/>
    </location>
</feature>
<evidence type="ECO:0000313" key="7">
    <source>
        <dbReference type="Proteomes" id="UP000728032"/>
    </source>
</evidence>
<evidence type="ECO:0000256" key="2">
    <source>
        <dbReference type="ARBA" id="ARBA00022692"/>
    </source>
</evidence>
<evidence type="ECO:0000256" key="5">
    <source>
        <dbReference type="SAM" id="Phobius"/>
    </source>
</evidence>
<evidence type="ECO:0000256" key="1">
    <source>
        <dbReference type="ARBA" id="ARBA00004141"/>
    </source>
</evidence>
<feature type="transmembrane region" description="Helical" evidence="5">
    <location>
        <begin position="245"/>
        <end position="264"/>
    </location>
</feature>
<keyword evidence="2 5" id="KW-0812">Transmembrane</keyword>
<dbReference type="EMBL" id="CAJPVJ010007544">
    <property type="protein sequence ID" value="CAG2171315.1"/>
    <property type="molecule type" value="Genomic_DNA"/>
</dbReference>
<evidence type="ECO:0000313" key="6">
    <source>
        <dbReference type="EMBL" id="CAD7654128.1"/>
    </source>
</evidence>
<keyword evidence="3 5" id="KW-1133">Transmembrane helix</keyword>
<dbReference type="Proteomes" id="UP000728032">
    <property type="component" value="Unassembled WGS sequence"/>
</dbReference>
<feature type="transmembrane region" description="Helical" evidence="5">
    <location>
        <begin position="12"/>
        <end position="29"/>
    </location>
</feature>
<feature type="transmembrane region" description="Helical" evidence="5">
    <location>
        <begin position="210"/>
        <end position="230"/>
    </location>
</feature>
<feature type="transmembrane region" description="Helical" evidence="5">
    <location>
        <begin position="309"/>
        <end position="330"/>
    </location>
</feature>
<dbReference type="PANTHER" id="PTHR11040:SF203">
    <property type="entry name" value="FI18611P1-RELATED"/>
    <property type="match status" value="1"/>
</dbReference>
<feature type="transmembrane region" description="Helical" evidence="5">
    <location>
        <begin position="342"/>
        <end position="362"/>
    </location>
</feature>
<name>A0A7R9M5T4_9ACAR</name>
<feature type="transmembrane region" description="Helical" evidence="5">
    <location>
        <begin position="57"/>
        <end position="79"/>
    </location>
</feature>
<accession>A0A7R9M5T4</accession>
<protein>
    <submittedName>
        <fullName evidence="6">Uncharacterized protein</fullName>
    </submittedName>
</protein>
<dbReference type="AlphaFoldDB" id="A0A7R9M5T4"/>
<gene>
    <name evidence="6" type="ORF">ONB1V03_LOCUS10778</name>
</gene>
<evidence type="ECO:0000256" key="3">
    <source>
        <dbReference type="ARBA" id="ARBA00022989"/>
    </source>
</evidence>
<proteinExistence type="predicted"/>
<comment type="subcellular location">
    <subcellularLocation>
        <location evidence="1">Membrane</location>
        <topology evidence="1">Multi-pass membrane protein</topology>
    </subcellularLocation>
</comment>
<keyword evidence="7" id="KW-1185">Reference proteome</keyword>
<evidence type="ECO:0000256" key="4">
    <source>
        <dbReference type="ARBA" id="ARBA00023136"/>
    </source>
</evidence>
<dbReference type="GO" id="GO:0005886">
    <property type="term" value="C:plasma membrane"/>
    <property type="evidence" value="ECO:0007669"/>
    <property type="project" value="TreeGrafter"/>
</dbReference>
<dbReference type="GO" id="GO:0005385">
    <property type="term" value="F:zinc ion transmembrane transporter activity"/>
    <property type="evidence" value="ECO:0007669"/>
    <property type="project" value="TreeGrafter"/>
</dbReference>
<reference evidence="6" key="1">
    <citation type="submission" date="2020-11" db="EMBL/GenBank/DDBJ databases">
        <authorList>
            <person name="Tran Van P."/>
        </authorList>
    </citation>
    <scope>NUCLEOTIDE SEQUENCE</scope>
</reference>
<dbReference type="Pfam" id="PF02535">
    <property type="entry name" value="Zip"/>
    <property type="match status" value="1"/>
</dbReference>
<feature type="transmembrane region" description="Helical" evidence="5">
    <location>
        <begin position="116"/>
        <end position="139"/>
    </location>
</feature>
<dbReference type="OrthoDB" id="448280at2759"/>
<dbReference type="PANTHER" id="PTHR11040">
    <property type="entry name" value="ZINC/IRON TRANSPORTER"/>
    <property type="match status" value="1"/>
</dbReference>
<dbReference type="EMBL" id="OC922369">
    <property type="protein sequence ID" value="CAD7654128.1"/>
    <property type="molecule type" value="Genomic_DNA"/>
</dbReference>